<feature type="transmembrane region" description="Helical" evidence="1">
    <location>
        <begin position="36"/>
        <end position="55"/>
    </location>
</feature>
<evidence type="ECO:0000313" key="2">
    <source>
        <dbReference type="EMBL" id="MBJ7601183.1"/>
    </source>
</evidence>
<reference evidence="2" key="1">
    <citation type="submission" date="2020-10" db="EMBL/GenBank/DDBJ databases">
        <title>Ca. Dormibacterota MAGs.</title>
        <authorList>
            <person name="Montgomery K."/>
        </authorList>
    </citation>
    <scope>NUCLEOTIDE SEQUENCE [LARGE SCALE GENOMIC DNA]</scope>
    <source>
        <strain evidence="2">SC8812_S17_10</strain>
    </source>
</reference>
<evidence type="ECO:0000256" key="1">
    <source>
        <dbReference type="SAM" id="Phobius"/>
    </source>
</evidence>
<keyword evidence="1" id="KW-1133">Transmembrane helix</keyword>
<keyword evidence="1" id="KW-0812">Transmembrane</keyword>
<keyword evidence="1" id="KW-0472">Membrane</keyword>
<proteinExistence type="predicted"/>
<feature type="transmembrane region" description="Helical" evidence="1">
    <location>
        <begin position="67"/>
        <end position="84"/>
    </location>
</feature>
<protein>
    <recommendedName>
        <fullName evidence="4">ATP synthase subunit I</fullName>
    </recommendedName>
</protein>
<gene>
    <name evidence="2" type="ORF">JF922_24310</name>
</gene>
<keyword evidence="3" id="KW-1185">Reference proteome</keyword>
<dbReference type="RefSeq" id="WP_338205315.1">
    <property type="nucleotide sequence ID" value="NZ_JAEKNR010000237.1"/>
</dbReference>
<evidence type="ECO:0000313" key="3">
    <source>
        <dbReference type="Proteomes" id="UP000612893"/>
    </source>
</evidence>
<dbReference type="EMBL" id="JAEKNR010000237">
    <property type="protein sequence ID" value="MBJ7601183.1"/>
    <property type="molecule type" value="Genomic_DNA"/>
</dbReference>
<dbReference type="AlphaFoldDB" id="A0A934KDT3"/>
<accession>A0A934KDT3</accession>
<comment type="caution">
    <text evidence="2">The sequence shown here is derived from an EMBL/GenBank/DDBJ whole genome shotgun (WGS) entry which is preliminary data.</text>
</comment>
<feature type="transmembrane region" description="Helical" evidence="1">
    <location>
        <begin position="90"/>
        <end position="112"/>
    </location>
</feature>
<evidence type="ECO:0008006" key="4">
    <source>
        <dbReference type="Google" id="ProtNLM"/>
    </source>
</evidence>
<organism evidence="2 3">
    <name type="scientific">Candidatus Nephthysia bennettiae</name>
    <dbReference type="NCBI Taxonomy" id="3127016"/>
    <lineage>
        <taxon>Bacteria</taxon>
        <taxon>Bacillati</taxon>
        <taxon>Candidatus Dormiibacterota</taxon>
        <taxon>Candidatus Dormibacteria</taxon>
        <taxon>Candidatus Dormibacterales</taxon>
        <taxon>Candidatus Dormibacteraceae</taxon>
        <taxon>Candidatus Nephthysia</taxon>
    </lineage>
</organism>
<dbReference type="Proteomes" id="UP000612893">
    <property type="component" value="Unassembled WGS sequence"/>
</dbReference>
<sequence>MNRIEEPLRITVSVCLAAALLSAAVGMGVGQRGAGLALAAGLLIGSCNGYLARGAVGADLDFRATSVARLLLLSVGALGVAALIDLSVMPFAIAGLGLAQVALAVVSGIHLARA</sequence>
<name>A0A934KDT3_9BACT</name>